<evidence type="ECO:0000313" key="2">
    <source>
        <dbReference type="Proteomes" id="UP000288716"/>
    </source>
</evidence>
<keyword evidence="2" id="KW-1185">Reference proteome</keyword>
<gene>
    <name evidence="1" type="ORF">B4U80_08398</name>
</gene>
<dbReference type="OrthoDB" id="9871914at2759"/>
<sequence length="37" mass="4208">MIKINGTPQEDGTSVISFGELFQRKDDNVPIFLLRMP</sequence>
<dbReference type="EMBL" id="NCKV01052904">
    <property type="protein sequence ID" value="RWS05360.1"/>
    <property type="molecule type" value="Genomic_DNA"/>
</dbReference>
<dbReference type="Proteomes" id="UP000288716">
    <property type="component" value="Unassembled WGS sequence"/>
</dbReference>
<protein>
    <submittedName>
        <fullName evidence="1">Uncharacterized protein</fullName>
    </submittedName>
</protein>
<dbReference type="VEuPathDB" id="VectorBase:LDEU014226"/>
<name>A0A443QQN5_9ACAR</name>
<reference evidence="1 2" key="1">
    <citation type="journal article" date="2018" name="Gigascience">
        <title>Genomes of trombidid mites reveal novel predicted allergens and laterally-transferred genes associated with secondary metabolism.</title>
        <authorList>
            <person name="Dong X."/>
            <person name="Chaisiri K."/>
            <person name="Xia D."/>
            <person name="Armstrong S.D."/>
            <person name="Fang Y."/>
            <person name="Donnelly M.J."/>
            <person name="Kadowaki T."/>
            <person name="McGarry J.W."/>
            <person name="Darby A.C."/>
            <person name="Makepeace B.L."/>
        </authorList>
    </citation>
    <scope>NUCLEOTIDE SEQUENCE [LARGE SCALE GENOMIC DNA]</scope>
    <source>
        <strain evidence="1">UoL-UT</strain>
    </source>
</reference>
<accession>A0A443QQN5</accession>
<dbReference type="AlphaFoldDB" id="A0A443QQN5"/>
<proteinExistence type="predicted"/>
<comment type="caution">
    <text evidence="1">The sequence shown here is derived from an EMBL/GenBank/DDBJ whole genome shotgun (WGS) entry which is preliminary data.</text>
</comment>
<evidence type="ECO:0000313" key="1">
    <source>
        <dbReference type="EMBL" id="RWS05360.1"/>
    </source>
</evidence>
<organism evidence="1 2">
    <name type="scientific">Leptotrombidium deliense</name>
    <dbReference type="NCBI Taxonomy" id="299467"/>
    <lineage>
        <taxon>Eukaryota</taxon>
        <taxon>Metazoa</taxon>
        <taxon>Ecdysozoa</taxon>
        <taxon>Arthropoda</taxon>
        <taxon>Chelicerata</taxon>
        <taxon>Arachnida</taxon>
        <taxon>Acari</taxon>
        <taxon>Acariformes</taxon>
        <taxon>Trombidiformes</taxon>
        <taxon>Prostigmata</taxon>
        <taxon>Anystina</taxon>
        <taxon>Parasitengona</taxon>
        <taxon>Trombiculoidea</taxon>
        <taxon>Trombiculidae</taxon>
        <taxon>Leptotrombidium</taxon>
    </lineage>
</organism>